<dbReference type="InterPro" id="IPR049437">
    <property type="entry name" value="tRNA-synt_1c_C2"/>
</dbReference>
<dbReference type="Pfam" id="PF03950">
    <property type="entry name" value="tRNA-synt_1c_C"/>
    <property type="match status" value="1"/>
</dbReference>
<dbReference type="InterPro" id="IPR050132">
    <property type="entry name" value="Gln/Glu-tRNA_Ligase"/>
</dbReference>
<evidence type="ECO:0000256" key="7">
    <source>
        <dbReference type="ARBA" id="ARBA00022917"/>
    </source>
</evidence>
<comment type="caution">
    <text evidence="13">The sequence shown here is derived from an EMBL/GenBank/DDBJ whole genome shotgun (WGS) entry which is preliminary data.</text>
</comment>
<evidence type="ECO:0000256" key="1">
    <source>
        <dbReference type="ARBA" id="ARBA00022490"/>
    </source>
</evidence>
<evidence type="ECO:0000256" key="2">
    <source>
        <dbReference type="ARBA" id="ARBA00022555"/>
    </source>
</evidence>
<evidence type="ECO:0000256" key="5">
    <source>
        <dbReference type="ARBA" id="ARBA00022840"/>
    </source>
</evidence>
<dbReference type="InterPro" id="IPR020061">
    <property type="entry name" value="Glu_tRNA_lig_a-bdl"/>
</dbReference>
<feature type="compositionally biased region" description="Low complexity" evidence="11">
    <location>
        <begin position="326"/>
        <end position="335"/>
    </location>
</feature>
<dbReference type="Pfam" id="PF01588">
    <property type="entry name" value="tRNA_bind"/>
    <property type="match status" value="1"/>
</dbReference>
<keyword evidence="8 10" id="KW-0030">Aminoacyl-tRNA synthetase</keyword>
<dbReference type="FunFam" id="1.10.1160.10:FF:000001">
    <property type="entry name" value="Glutamine--tRNA ligase"/>
    <property type="match status" value="1"/>
</dbReference>
<dbReference type="InterPro" id="IPR020056">
    <property type="entry name" value="Rbsml_bL25/Gln-tRNA_synth_N"/>
</dbReference>
<dbReference type="InterPro" id="IPR000924">
    <property type="entry name" value="Glu/Gln-tRNA-synth"/>
</dbReference>
<organism evidence="13 14">
    <name type="scientific">Pelagomonas calceolata</name>
    <dbReference type="NCBI Taxonomy" id="35677"/>
    <lineage>
        <taxon>Eukaryota</taxon>
        <taxon>Sar</taxon>
        <taxon>Stramenopiles</taxon>
        <taxon>Ochrophyta</taxon>
        <taxon>Pelagophyceae</taxon>
        <taxon>Pelagomonadales</taxon>
        <taxon>Pelagomonadaceae</taxon>
        <taxon>Pelagomonas</taxon>
    </lineage>
</organism>
<dbReference type="Gene3D" id="3.40.50.620">
    <property type="entry name" value="HUPs"/>
    <property type="match status" value="1"/>
</dbReference>
<protein>
    <recommendedName>
        <fullName evidence="12">tRNA-binding domain-containing protein</fullName>
    </recommendedName>
</protein>
<evidence type="ECO:0000256" key="11">
    <source>
        <dbReference type="SAM" id="MobiDB-lite"/>
    </source>
</evidence>
<dbReference type="GO" id="GO:0005829">
    <property type="term" value="C:cytosol"/>
    <property type="evidence" value="ECO:0007669"/>
    <property type="project" value="TreeGrafter"/>
</dbReference>
<evidence type="ECO:0000259" key="12">
    <source>
        <dbReference type="PROSITE" id="PS50886"/>
    </source>
</evidence>
<reference evidence="13" key="1">
    <citation type="submission" date="2021-11" db="EMBL/GenBank/DDBJ databases">
        <authorList>
            <consortium name="Genoscope - CEA"/>
            <person name="William W."/>
        </authorList>
    </citation>
    <scope>NUCLEOTIDE SEQUENCE</scope>
</reference>
<comment type="similarity">
    <text evidence="10">Belongs to the class-I aminoacyl-tRNA synthetase family.</text>
</comment>
<dbReference type="GO" id="GO:0004819">
    <property type="term" value="F:glutamine-tRNA ligase activity"/>
    <property type="evidence" value="ECO:0007669"/>
    <property type="project" value="TreeGrafter"/>
</dbReference>
<proteinExistence type="inferred from homology"/>
<keyword evidence="1" id="KW-0963">Cytoplasm</keyword>
<gene>
    <name evidence="13" type="ORF">PECAL_2P04530</name>
</gene>
<evidence type="ECO:0000256" key="10">
    <source>
        <dbReference type="RuleBase" id="RU363037"/>
    </source>
</evidence>
<dbReference type="PRINTS" id="PR00987">
    <property type="entry name" value="TRNASYNTHGLU"/>
</dbReference>
<dbReference type="InterPro" id="IPR002547">
    <property type="entry name" value="tRNA-bd_dom"/>
</dbReference>
<evidence type="ECO:0000256" key="9">
    <source>
        <dbReference type="PROSITE-ProRule" id="PRU00209"/>
    </source>
</evidence>
<dbReference type="InterPro" id="IPR011035">
    <property type="entry name" value="Ribosomal_bL25/Gln-tRNA_synth"/>
</dbReference>
<dbReference type="PANTHER" id="PTHR43097">
    <property type="entry name" value="GLUTAMINE-TRNA LIGASE"/>
    <property type="match status" value="1"/>
</dbReference>
<dbReference type="GO" id="GO:0006425">
    <property type="term" value="P:glutaminyl-tRNA aminoacylation"/>
    <property type="evidence" value="ECO:0007669"/>
    <property type="project" value="TreeGrafter"/>
</dbReference>
<dbReference type="PROSITE" id="PS50886">
    <property type="entry name" value="TRBD"/>
    <property type="match status" value="1"/>
</dbReference>
<dbReference type="InterPro" id="IPR014729">
    <property type="entry name" value="Rossmann-like_a/b/a_fold"/>
</dbReference>
<evidence type="ECO:0000313" key="14">
    <source>
        <dbReference type="Proteomes" id="UP000789595"/>
    </source>
</evidence>
<dbReference type="PROSITE" id="PS00178">
    <property type="entry name" value="AA_TRNA_LIGASE_I"/>
    <property type="match status" value="1"/>
</dbReference>
<dbReference type="Pfam" id="PF00749">
    <property type="entry name" value="tRNA-synt_1c"/>
    <property type="match status" value="2"/>
</dbReference>
<evidence type="ECO:0000256" key="4">
    <source>
        <dbReference type="ARBA" id="ARBA00022741"/>
    </source>
</evidence>
<dbReference type="SUPFAM" id="SSF50249">
    <property type="entry name" value="Nucleic acid-binding proteins"/>
    <property type="match status" value="1"/>
</dbReference>
<keyword evidence="2 9" id="KW-0820">tRNA-binding</keyword>
<evidence type="ECO:0000313" key="13">
    <source>
        <dbReference type="EMBL" id="CAH0367432.1"/>
    </source>
</evidence>
<dbReference type="FunFam" id="3.90.800.10:FF:000001">
    <property type="entry name" value="Glutamine--tRNA ligase"/>
    <property type="match status" value="1"/>
</dbReference>
<keyword evidence="4 10" id="KW-0547">Nucleotide-binding</keyword>
<dbReference type="Gene3D" id="2.40.50.140">
    <property type="entry name" value="Nucleic acid-binding proteins"/>
    <property type="match status" value="1"/>
</dbReference>
<evidence type="ECO:0000256" key="3">
    <source>
        <dbReference type="ARBA" id="ARBA00022598"/>
    </source>
</evidence>
<dbReference type="InterPro" id="IPR001412">
    <property type="entry name" value="aa-tRNA-synth_I_CS"/>
</dbReference>
<dbReference type="SUPFAM" id="SSF52374">
    <property type="entry name" value="Nucleotidylyl transferase"/>
    <property type="match status" value="1"/>
</dbReference>
<dbReference type="GO" id="GO:0005524">
    <property type="term" value="F:ATP binding"/>
    <property type="evidence" value="ECO:0007669"/>
    <property type="project" value="UniProtKB-KW"/>
</dbReference>
<dbReference type="Gene3D" id="1.10.1160.10">
    <property type="entry name" value="Glutamyl-trna Synthetase, Domain 2"/>
    <property type="match status" value="1"/>
</dbReference>
<dbReference type="AlphaFoldDB" id="A0A8J2WTA6"/>
<dbReference type="InterPro" id="IPR020059">
    <property type="entry name" value="Glu/Gln-tRNA-synth_Ib_codon-bd"/>
</dbReference>
<keyword evidence="7 10" id="KW-0648">Protein biosynthesis</keyword>
<dbReference type="EMBL" id="CAKKNE010000002">
    <property type="protein sequence ID" value="CAH0367432.1"/>
    <property type="molecule type" value="Genomic_DNA"/>
</dbReference>
<accession>A0A8J2WTA6</accession>
<evidence type="ECO:0000256" key="8">
    <source>
        <dbReference type="ARBA" id="ARBA00023146"/>
    </source>
</evidence>
<dbReference type="PANTHER" id="PTHR43097:SF5">
    <property type="entry name" value="GLUTAMATE--TRNA LIGASE"/>
    <property type="match status" value="1"/>
</dbReference>
<dbReference type="Proteomes" id="UP000789595">
    <property type="component" value="Unassembled WGS sequence"/>
</dbReference>
<dbReference type="SUPFAM" id="SSF50715">
    <property type="entry name" value="Ribosomal protein L25-like"/>
    <property type="match status" value="1"/>
</dbReference>
<keyword evidence="14" id="KW-1185">Reference proteome</keyword>
<dbReference type="Pfam" id="PF20974">
    <property type="entry name" value="tRNA-synt_1c_C2"/>
    <property type="match status" value="1"/>
</dbReference>
<sequence>MRSLALLLVSAAALQPPAPRRKHTLLKAEEIEVVDARRQRKQTPAEPPQEITGRKHFIRDIIENDIKEKKHETIITRFPPEPNGYLHLGHAKSICLNFGIAKDYGGRTHLRLDDTNPEKEQQIFADAILEDVRWLVGENDEDPWFEGVRHASDYFDVLYACAKLLVRRGDAYVDSQSAEDMKLRRGSLTSPGENSPYRDRTVDENLQLLEAMRNGDLPAGSAVLRAKIDMASPNLNLRDPALYRVKEATHPRTGDAWRLYPMYDFAHALSDAIEGITHSLCTLEFEDHRPLYDWVVAKCPEVRDDAWVLGCLSKAGGNPEDYRASPETPTPIETEPPLKPPRQIEFSRLNVAHTVMSKRKLAKLVDDRLVNGWDDPRLPTLSGLRRKGVPPAALREYAERVGVSKADAFIESEVLEDCVRDVLDESAARAFGVLRPLPLTVVDWTEADEADEALEAPRHPKKDFGVRPLRFGSDLVIERTDFHDLQAGEPPKGFNRLVEGGRVRLRYAYVVQCNSVERDDNGDVCRLLCSVERDTRAGAKGSGARCKGIIHWLRRDDAVPCIVRLYGNLFKAEKPSGDDNADPQGALEELVEALVERDVVDRAYDEPRSVTQLERNGYFCVDAAGSPAIPPQRLPGAPLVLNRCAPLKDVFGGKKRKSAEKLTQPKKKKEAALDLPADQAAAARLELLVGSVVSSEPVEDSDTLWKCSVDVGEGEPRTIGAALREAYPDGLAGKNVIVLANTKPRNLAGFKSQGMLVCATLDDTTRLVEVDAAPGTRALFNGLPAADPATPNQMNNKKLWPTAQAALSTSSNRVVLGDCVLAADRAVAAVDVGDGASVG</sequence>
<keyword evidence="5 10" id="KW-0067">ATP-binding</keyword>
<name>A0A8J2WTA6_9STRA</name>
<dbReference type="Gene3D" id="2.40.240.10">
    <property type="entry name" value="Ribosomal Protein L25, Chain P"/>
    <property type="match status" value="2"/>
</dbReference>
<dbReference type="OrthoDB" id="191598at2759"/>
<keyword evidence="3 10" id="KW-0436">Ligase</keyword>
<dbReference type="InterPro" id="IPR012340">
    <property type="entry name" value="NA-bd_OB-fold"/>
</dbReference>
<dbReference type="GO" id="GO:0000049">
    <property type="term" value="F:tRNA binding"/>
    <property type="evidence" value="ECO:0007669"/>
    <property type="project" value="UniProtKB-UniRule"/>
</dbReference>
<feature type="domain" description="TRNA-binding" evidence="12">
    <location>
        <begin position="681"/>
        <end position="779"/>
    </location>
</feature>
<evidence type="ECO:0000256" key="6">
    <source>
        <dbReference type="ARBA" id="ARBA00022884"/>
    </source>
</evidence>
<dbReference type="Gene3D" id="3.90.800.10">
    <property type="entry name" value="Glutamyl-tRNA Synthetase, Domain 3"/>
    <property type="match status" value="1"/>
</dbReference>
<keyword evidence="6 9" id="KW-0694">RNA-binding</keyword>
<dbReference type="InterPro" id="IPR020058">
    <property type="entry name" value="Glu/Gln-tRNA-synth_Ib_cat-dom"/>
</dbReference>
<feature type="region of interest" description="Disordered" evidence="11">
    <location>
        <begin position="318"/>
        <end position="340"/>
    </location>
</feature>